<evidence type="ECO:0000259" key="7">
    <source>
        <dbReference type="Pfam" id="PF01258"/>
    </source>
</evidence>
<dbReference type="InterPro" id="IPR000962">
    <property type="entry name" value="Znf_DskA_TraR"/>
</dbReference>
<feature type="zinc finger region" description="dksA C4-type" evidence="4">
    <location>
        <begin position="110"/>
        <end position="134"/>
    </location>
</feature>
<keyword evidence="2" id="KW-0863">Zinc-finger</keyword>
<dbReference type="RefSeq" id="WP_158036610.1">
    <property type="nucleotide sequence ID" value="NZ_BAAAZV010000011.1"/>
</dbReference>
<dbReference type="AlphaFoldDB" id="A0A7C8FQS6"/>
<evidence type="ECO:0000256" key="1">
    <source>
        <dbReference type="ARBA" id="ARBA00022723"/>
    </source>
</evidence>
<evidence type="ECO:0000256" key="5">
    <source>
        <dbReference type="SAM" id="Coils"/>
    </source>
</evidence>
<sequence length="138" mass="14874">MSPRTPRTSRSASRRTGLRPAVAQAAPPEARAALALRLQDARVALDRAERTLAQVRRLQSGADDDEHDPDGVPLSFEWSKAMAVRDQARAQVASLEDAAARADAGTFGVCSRCGRLIDPRRLAARPDATLCIDCARRG</sequence>
<feature type="region of interest" description="Disordered" evidence="6">
    <location>
        <begin position="1"/>
        <end position="26"/>
    </location>
</feature>
<accession>A0A7C8FQS6</accession>
<keyword evidence="3" id="KW-0862">Zinc</keyword>
<keyword evidence="9" id="KW-1185">Reference proteome</keyword>
<keyword evidence="5" id="KW-0175">Coiled coil</keyword>
<evidence type="ECO:0000256" key="6">
    <source>
        <dbReference type="SAM" id="MobiDB-lite"/>
    </source>
</evidence>
<evidence type="ECO:0000313" key="9">
    <source>
        <dbReference type="Proteomes" id="UP000481339"/>
    </source>
</evidence>
<dbReference type="Pfam" id="PF01258">
    <property type="entry name" value="zf-dskA_traR"/>
    <property type="match status" value="1"/>
</dbReference>
<feature type="coiled-coil region" evidence="5">
    <location>
        <begin position="31"/>
        <end position="58"/>
    </location>
</feature>
<dbReference type="Proteomes" id="UP000481339">
    <property type="component" value="Unassembled WGS sequence"/>
</dbReference>
<name>A0A7C8FQS6_9MICO</name>
<dbReference type="Gene3D" id="1.20.120.910">
    <property type="entry name" value="DksA, coiled-coil domain"/>
    <property type="match status" value="1"/>
</dbReference>
<dbReference type="EMBL" id="WBKA01000005">
    <property type="protein sequence ID" value="KAB1631757.1"/>
    <property type="molecule type" value="Genomic_DNA"/>
</dbReference>
<evidence type="ECO:0000256" key="2">
    <source>
        <dbReference type="ARBA" id="ARBA00022771"/>
    </source>
</evidence>
<feature type="domain" description="Zinc finger DksA/TraR C4-type" evidence="7">
    <location>
        <begin position="105"/>
        <end position="137"/>
    </location>
</feature>
<dbReference type="PANTHER" id="PTHR33823:SF2">
    <property type="entry name" value="RNA POLYMERASE-BINDING TRANSCRIPTION FACTOR DKSA"/>
    <property type="match status" value="1"/>
</dbReference>
<dbReference type="PROSITE" id="PS51128">
    <property type="entry name" value="ZF_DKSA_2"/>
    <property type="match status" value="1"/>
</dbReference>
<evidence type="ECO:0000313" key="8">
    <source>
        <dbReference type="EMBL" id="KAB1631757.1"/>
    </source>
</evidence>
<keyword evidence="1" id="KW-0479">Metal-binding</keyword>
<evidence type="ECO:0000256" key="3">
    <source>
        <dbReference type="ARBA" id="ARBA00022833"/>
    </source>
</evidence>
<dbReference type="InterPro" id="IPR020458">
    <property type="entry name" value="Znf_DskA_TraR_CS"/>
</dbReference>
<feature type="compositionally biased region" description="Low complexity" evidence="6">
    <location>
        <begin position="1"/>
        <end position="11"/>
    </location>
</feature>
<evidence type="ECO:0000256" key="4">
    <source>
        <dbReference type="PROSITE-ProRule" id="PRU00510"/>
    </source>
</evidence>
<dbReference type="PANTHER" id="PTHR33823">
    <property type="entry name" value="RNA POLYMERASE-BINDING TRANSCRIPTION FACTOR DKSA-RELATED"/>
    <property type="match status" value="1"/>
</dbReference>
<dbReference type="GO" id="GO:0008270">
    <property type="term" value="F:zinc ion binding"/>
    <property type="evidence" value="ECO:0007669"/>
    <property type="project" value="UniProtKB-KW"/>
</dbReference>
<dbReference type="PROSITE" id="PS01102">
    <property type="entry name" value="ZF_DKSA_1"/>
    <property type="match status" value="1"/>
</dbReference>
<comment type="caution">
    <text evidence="8">The sequence shown here is derived from an EMBL/GenBank/DDBJ whole genome shotgun (WGS) entry which is preliminary data.</text>
</comment>
<gene>
    <name evidence="8" type="ORF">F8O02_07410</name>
</gene>
<proteinExistence type="predicted"/>
<dbReference type="OrthoDB" id="1121111at2"/>
<organism evidence="8 9">
    <name type="scientific">Pseudoclavibacter caeni</name>
    <dbReference type="NCBI Taxonomy" id="908846"/>
    <lineage>
        <taxon>Bacteria</taxon>
        <taxon>Bacillati</taxon>
        <taxon>Actinomycetota</taxon>
        <taxon>Actinomycetes</taxon>
        <taxon>Micrococcales</taxon>
        <taxon>Microbacteriaceae</taxon>
        <taxon>Pseudoclavibacter</taxon>
    </lineage>
</organism>
<protein>
    <submittedName>
        <fullName evidence="8">Molecular chaperone DnaK</fullName>
    </submittedName>
</protein>
<dbReference type="SUPFAM" id="SSF57716">
    <property type="entry name" value="Glucocorticoid receptor-like (DNA-binding domain)"/>
    <property type="match status" value="1"/>
</dbReference>
<reference evidence="8 9" key="1">
    <citation type="submission" date="2019-09" db="EMBL/GenBank/DDBJ databases">
        <title>Phylogeny of genus Pseudoclavibacter and closely related genus.</title>
        <authorList>
            <person name="Li Y."/>
        </authorList>
    </citation>
    <scope>NUCLEOTIDE SEQUENCE [LARGE SCALE GENOMIC DNA]</scope>
    <source>
        <strain evidence="8 9">JCM 16921</strain>
    </source>
</reference>